<gene>
    <name evidence="2" type="ORF">FHR75_000217</name>
</gene>
<feature type="signal peptide" evidence="1">
    <location>
        <begin position="1"/>
        <end position="30"/>
    </location>
</feature>
<feature type="chain" id="PRO_5038666362" evidence="1">
    <location>
        <begin position="31"/>
        <end position="316"/>
    </location>
</feature>
<proteinExistence type="predicted"/>
<dbReference type="EMBL" id="JACHVY010000001">
    <property type="protein sequence ID" value="MBB2899429.1"/>
    <property type="molecule type" value="Genomic_DNA"/>
</dbReference>
<reference evidence="2 3" key="2">
    <citation type="submission" date="2020-08" db="EMBL/GenBank/DDBJ databases">
        <authorList>
            <person name="Partida-Martinez L."/>
            <person name="Huntemann M."/>
            <person name="Clum A."/>
            <person name="Wang J."/>
            <person name="Palaniappan K."/>
            <person name="Ritter S."/>
            <person name="Chen I.-M."/>
            <person name="Stamatis D."/>
            <person name="Reddy T."/>
            <person name="O'Malley R."/>
            <person name="Daum C."/>
            <person name="Shapiro N."/>
            <person name="Ivanova N."/>
            <person name="Kyrpides N."/>
            <person name="Woyke T."/>
        </authorList>
    </citation>
    <scope>NUCLEOTIDE SEQUENCE [LARGE SCALE GENOMIC DNA]</scope>
    <source>
        <strain evidence="2 3">AS2.23</strain>
    </source>
</reference>
<organism evidence="2 3">
    <name type="scientific">Kineococcus radiotolerans</name>
    <dbReference type="NCBI Taxonomy" id="131568"/>
    <lineage>
        <taxon>Bacteria</taxon>
        <taxon>Bacillati</taxon>
        <taxon>Actinomycetota</taxon>
        <taxon>Actinomycetes</taxon>
        <taxon>Kineosporiales</taxon>
        <taxon>Kineosporiaceae</taxon>
        <taxon>Kineococcus</taxon>
    </lineage>
</organism>
<reference evidence="2 3" key="1">
    <citation type="submission" date="2020-08" db="EMBL/GenBank/DDBJ databases">
        <title>The Agave Microbiome: Exploring the role of microbial communities in plant adaptations to desert environments.</title>
        <authorList>
            <person name="Partida-Martinez L.P."/>
        </authorList>
    </citation>
    <scope>NUCLEOTIDE SEQUENCE [LARGE SCALE GENOMIC DNA]</scope>
    <source>
        <strain evidence="2 3">AS2.23</strain>
    </source>
</reference>
<comment type="caution">
    <text evidence="2">The sequence shown here is derived from an EMBL/GenBank/DDBJ whole genome shotgun (WGS) entry which is preliminary data.</text>
</comment>
<name>A0A7W4TIB9_KINRA</name>
<protein>
    <submittedName>
        <fullName evidence="2">Uncharacterized protein with LGFP repeats</fullName>
    </submittedName>
</protein>
<accession>A0A7W4TIB9</accession>
<evidence type="ECO:0000313" key="3">
    <source>
        <dbReference type="Proteomes" id="UP000533269"/>
    </source>
</evidence>
<dbReference type="AlphaFoldDB" id="A0A7W4TIB9"/>
<evidence type="ECO:0000313" key="2">
    <source>
        <dbReference type="EMBL" id="MBB2899429.1"/>
    </source>
</evidence>
<evidence type="ECO:0000256" key="1">
    <source>
        <dbReference type="SAM" id="SignalP"/>
    </source>
</evidence>
<dbReference type="Pfam" id="PF08310">
    <property type="entry name" value="LGFP"/>
    <property type="match status" value="3"/>
</dbReference>
<keyword evidence="1" id="KW-0732">Signal</keyword>
<dbReference type="Proteomes" id="UP000533269">
    <property type="component" value="Unassembled WGS sequence"/>
</dbReference>
<sequence length="316" mass="32331">MTKNRSTRTATRTAATALAALATVTGVALAAPAQAADPRVGGQIGARYEALGGAGGFLGQPVTGETRTPNQRGSYVHFQGGSIYASPATGAHEVHGLIREEWAAHGWEAGVLGFPTTDETATPNRAGAYNHFQGGSVYWSPATGAHEVHGAIRATWASYGWEAGAFGFPVSDEYDVPGGKRADFQGGSMQWTAKDGVTVIGDSAVAGCPAPFNDATPEQAAGCLARGWEQRDDEVMATYAVNAVAGELRGTPYAPMTFDGCSHPAKPTAATSAGVECVFHIPAAAGSGAAPHGVDLHLGIGIYDGSAVVEDVEFIG</sequence>
<dbReference type="RefSeq" id="WP_221183006.1">
    <property type="nucleotide sequence ID" value="NZ_JACHVY010000001.1"/>
</dbReference>
<dbReference type="InterPro" id="IPR013207">
    <property type="entry name" value="LGFP"/>
</dbReference>